<dbReference type="Gene3D" id="3.40.50.1110">
    <property type="entry name" value="SGNH hydrolase"/>
    <property type="match status" value="1"/>
</dbReference>
<evidence type="ECO:0000313" key="3">
    <source>
        <dbReference type="Proteomes" id="UP001164653"/>
    </source>
</evidence>
<sequence>MNDRRKFLLNALAGATISAMVPEKLFSRSLGQLNKQEGDLTVLFQGDSITDGNRTRNTDWNHAMGHGFAYIIASRLWYDFPAKGLHFFNRGISGNRITHLAERWQTDTIDLKPDVINILVGINDTEAAIKGNASCTPEQFENDYRALLKLTKEKLPDVKLVLCEPFLLPVGRVKENLEIYQTEIAKRQKIVKLLSEEFNTVYIPFQSAFNDALAKAPAEYWIWDGIHPMPADHELMARFWLEKAGPTLGLVG</sequence>
<reference evidence="2" key="1">
    <citation type="submission" date="2022-11" db="EMBL/GenBank/DDBJ databases">
        <title>Dyadobacter pollutisoli sp. nov., isolated from plastic dumped soil.</title>
        <authorList>
            <person name="Kim J.M."/>
            <person name="Kim K.R."/>
            <person name="Lee J.K."/>
            <person name="Hao L."/>
            <person name="Jeon C.O."/>
        </authorList>
    </citation>
    <scope>NUCLEOTIDE SEQUENCE</scope>
    <source>
        <strain evidence="2">U1</strain>
    </source>
</reference>
<dbReference type="Proteomes" id="UP001164653">
    <property type="component" value="Chromosome"/>
</dbReference>
<protein>
    <submittedName>
        <fullName evidence="2">SGNH/GDSL hydrolase family protein</fullName>
    </submittedName>
</protein>
<evidence type="ECO:0000259" key="1">
    <source>
        <dbReference type="Pfam" id="PF13472"/>
    </source>
</evidence>
<keyword evidence="3" id="KW-1185">Reference proteome</keyword>
<dbReference type="InterPro" id="IPR036514">
    <property type="entry name" value="SGNH_hydro_sf"/>
</dbReference>
<dbReference type="PANTHER" id="PTHR30383">
    <property type="entry name" value="THIOESTERASE 1/PROTEASE 1/LYSOPHOSPHOLIPASE L1"/>
    <property type="match status" value="1"/>
</dbReference>
<dbReference type="AlphaFoldDB" id="A0A9E8NE21"/>
<dbReference type="PANTHER" id="PTHR30383:SF5">
    <property type="entry name" value="SGNH HYDROLASE-TYPE ESTERASE DOMAIN-CONTAINING PROTEIN"/>
    <property type="match status" value="1"/>
</dbReference>
<dbReference type="Pfam" id="PF13472">
    <property type="entry name" value="Lipase_GDSL_2"/>
    <property type="match status" value="1"/>
</dbReference>
<dbReference type="InterPro" id="IPR013830">
    <property type="entry name" value="SGNH_hydro"/>
</dbReference>
<dbReference type="KEGG" id="dpf:ON006_02415"/>
<gene>
    <name evidence="2" type="ORF">ON006_02415</name>
</gene>
<dbReference type="CDD" id="cd01834">
    <property type="entry name" value="SGNH_hydrolase_like_2"/>
    <property type="match status" value="1"/>
</dbReference>
<dbReference type="RefSeq" id="WP_244823519.1">
    <property type="nucleotide sequence ID" value="NZ_CP112998.1"/>
</dbReference>
<dbReference type="InterPro" id="IPR051532">
    <property type="entry name" value="Ester_Hydrolysis_Enzymes"/>
</dbReference>
<accession>A0A9E8NE21</accession>
<dbReference type="SUPFAM" id="SSF52266">
    <property type="entry name" value="SGNH hydrolase"/>
    <property type="match status" value="1"/>
</dbReference>
<evidence type="ECO:0000313" key="2">
    <source>
        <dbReference type="EMBL" id="WAC12821.1"/>
    </source>
</evidence>
<proteinExistence type="predicted"/>
<organism evidence="2 3">
    <name type="scientific">Dyadobacter pollutisoli</name>
    <dbReference type="NCBI Taxonomy" id="2910158"/>
    <lineage>
        <taxon>Bacteria</taxon>
        <taxon>Pseudomonadati</taxon>
        <taxon>Bacteroidota</taxon>
        <taxon>Cytophagia</taxon>
        <taxon>Cytophagales</taxon>
        <taxon>Spirosomataceae</taxon>
        <taxon>Dyadobacter</taxon>
    </lineage>
</organism>
<dbReference type="GO" id="GO:0004622">
    <property type="term" value="F:phosphatidylcholine lysophospholipase activity"/>
    <property type="evidence" value="ECO:0007669"/>
    <property type="project" value="TreeGrafter"/>
</dbReference>
<keyword evidence="2" id="KW-0378">Hydrolase</keyword>
<feature type="domain" description="SGNH hydrolase-type esterase" evidence="1">
    <location>
        <begin position="46"/>
        <end position="233"/>
    </location>
</feature>
<dbReference type="EMBL" id="CP112998">
    <property type="protein sequence ID" value="WAC12821.1"/>
    <property type="molecule type" value="Genomic_DNA"/>
</dbReference>
<name>A0A9E8NE21_9BACT</name>